<dbReference type="Gene3D" id="1.20.1280.50">
    <property type="match status" value="1"/>
</dbReference>
<dbReference type="PANTHER" id="PTHR31672">
    <property type="entry name" value="BNACNNG10540D PROTEIN"/>
    <property type="match status" value="1"/>
</dbReference>
<dbReference type="SUPFAM" id="SSF81383">
    <property type="entry name" value="F-box domain"/>
    <property type="match status" value="1"/>
</dbReference>
<protein>
    <recommendedName>
        <fullName evidence="1">F-box domain-containing protein</fullName>
    </recommendedName>
</protein>
<dbReference type="InterPro" id="IPR050796">
    <property type="entry name" value="SCF_F-box_component"/>
</dbReference>
<dbReference type="SMART" id="SM00256">
    <property type="entry name" value="FBOX"/>
    <property type="match status" value="1"/>
</dbReference>
<comment type="caution">
    <text evidence="2">The sequence shown here is derived from an EMBL/GenBank/DDBJ whole genome shotgun (WGS) entry which is preliminary data.</text>
</comment>
<proteinExistence type="predicted"/>
<evidence type="ECO:0000259" key="1">
    <source>
        <dbReference type="PROSITE" id="PS50181"/>
    </source>
</evidence>
<dbReference type="Pfam" id="PF00646">
    <property type="entry name" value="F-box"/>
    <property type="match status" value="1"/>
</dbReference>
<name>A0AAV8TU79_9ROSI</name>
<feature type="domain" description="F-box" evidence="1">
    <location>
        <begin position="14"/>
        <end position="59"/>
    </location>
</feature>
<dbReference type="InterPro" id="IPR006527">
    <property type="entry name" value="F-box-assoc_dom_typ1"/>
</dbReference>
<dbReference type="EMBL" id="JAIWQS010000003">
    <property type="protein sequence ID" value="KAJ8770516.1"/>
    <property type="molecule type" value="Genomic_DNA"/>
</dbReference>
<dbReference type="InterPro" id="IPR001810">
    <property type="entry name" value="F-box_dom"/>
</dbReference>
<dbReference type="NCBIfam" id="TIGR01640">
    <property type="entry name" value="F_box_assoc_1"/>
    <property type="match status" value="1"/>
</dbReference>
<dbReference type="Pfam" id="PF07734">
    <property type="entry name" value="FBA_1"/>
    <property type="match status" value="1"/>
</dbReference>
<evidence type="ECO:0000313" key="2">
    <source>
        <dbReference type="EMBL" id="KAJ8770516.1"/>
    </source>
</evidence>
<gene>
    <name evidence="2" type="ORF">K2173_018007</name>
</gene>
<dbReference type="PANTHER" id="PTHR31672:SF13">
    <property type="entry name" value="F-BOX PROTEIN CPR30-LIKE"/>
    <property type="match status" value="1"/>
</dbReference>
<dbReference type="InterPro" id="IPR011043">
    <property type="entry name" value="Gal_Oxase/kelch_b-propeller"/>
</dbReference>
<dbReference type="SUPFAM" id="SSF50965">
    <property type="entry name" value="Galactose oxidase, central domain"/>
    <property type="match status" value="1"/>
</dbReference>
<dbReference type="Proteomes" id="UP001159364">
    <property type="component" value="Linkage Group LG03"/>
</dbReference>
<reference evidence="2 3" key="1">
    <citation type="submission" date="2021-09" db="EMBL/GenBank/DDBJ databases">
        <title>Genomic insights and catalytic innovation underlie evolution of tropane alkaloids biosynthesis.</title>
        <authorList>
            <person name="Wang Y.-J."/>
            <person name="Tian T."/>
            <person name="Huang J.-P."/>
            <person name="Huang S.-X."/>
        </authorList>
    </citation>
    <scope>NUCLEOTIDE SEQUENCE [LARGE SCALE GENOMIC DNA]</scope>
    <source>
        <strain evidence="2">KIB-2018</strain>
        <tissue evidence="2">Leaf</tissue>
    </source>
</reference>
<accession>A0AAV8TU79</accession>
<dbReference type="InterPro" id="IPR036047">
    <property type="entry name" value="F-box-like_dom_sf"/>
</dbReference>
<dbReference type="AlphaFoldDB" id="A0AAV8TU79"/>
<dbReference type="InterPro" id="IPR017451">
    <property type="entry name" value="F-box-assoc_interact_dom"/>
</dbReference>
<organism evidence="2 3">
    <name type="scientific">Erythroxylum novogranatense</name>
    <dbReference type="NCBI Taxonomy" id="1862640"/>
    <lineage>
        <taxon>Eukaryota</taxon>
        <taxon>Viridiplantae</taxon>
        <taxon>Streptophyta</taxon>
        <taxon>Embryophyta</taxon>
        <taxon>Tracheophyta</taxon>
        <taxon>Spermatophyta</taxon>
        <taxon>Magnoliopsida</taxon>
        <taxon>eudicotyledons</taxon>
        <taxon>Gunneridae</taxon>
        <taxon>Pentapetalae</taxon>
        <taxon>rosids</taxon>
        <taxon>fabids</taxon>
        <taxon>Malpighiales</taxon>
        <taxon>Erythroxylaceae</taxon>
        <taxon>Erythroxylum</taxon>
    </lineage>
</organism>
<evidence type="ECO:0000313" key="3">
    <source>
        <dbReference type="Proteomes" id="UP001159364"/>
    </source>
</evidence>
<keyword evidence="3" id="KW-1185">Reference proteome</keyword>
<sequence>MVASSHLSNISTCPEISATLPSDILTDIFSRLPVKSIARFKCVSKSMSLLLKNPVFVKQHLQRAISEDPNLILKVDHKLFSVEDEDWSKCRKLHIPFTSSMERVELSGSCNGLLCISDQLCDEDIFLYNPSIGVSRKLPSPYFDVPATEGSCFTTIGFGFHQAENDYKIVRCVYLYDKPFLDIESYRCEARVYSLSTNKWKKIGVIPFHLGYRTAIWLGNEYFVWKASRVTGQRVTSLVVSFDMNREEFKEIPQPDTNYPEDTHVEVGSLGAGYLSMFYLRSNDGVDIWSMKDYCVKESWNLLFVIRRPEIVNHRYMFLRPLAILKNGEIVIEAGERASVVQGTHAAWIHVHGKISNVSQRSLLGVADYL</sequence>
<dbReference type="PROSITE" id="PS50181">
    <property type="entry name" value="FBOX"/>
    <property type="match status" value="1"/>
</dbReference>